<feature type="signal peptide" evidence="5">
    <location>
        <begin position="1"/>
        <end position="27"/>
    </location>
</feature>
<gene>
    <name evidence="7" type="ORF">D3093_31135</name>
</gene>
<feature type="domain" description="Leucine-binding protein" evidence="6">
    <location>
        <begin position="33"/>
        <end position="374"/>
    </location>
</feature>
<keyword evidence="3 5" id="KW-0732">Signal</keyword>
<proteinExistence type="inferred from homology"/>
<dbReference type="EMBL" id="CP032325">
    <property type="protein sequence ID" value="QCN99709.1"/>
    <property type="molecule type" value="Genomic_DNA"/>
</dbReference>
<dbReference type="Pfam" id="PF13458">
    <property type="entry name" value="Peripla_BP_6"/>
    <property type="match status" value="1"/>
</dbReference>
<dbReference type="PRINTS" id="PR00337">
    <property type="entry name" value="LEUILEVALBP"/>
</dbReference>
<accession>A0A4D8PYT8</accession>
<protein>
    <submittedName>
        <fullName evidence="7">ABC transporter substrate-binding protein</fullName>
    </submittedName>
</protein>
<dbReference type="InterPro" id="IPR028082">
    <property type="entry name" value="Peripla_BP_I"/>
</dbReference>
<evidence type="ECO:0000256" key="4">
    <source>
        <dbReference type="ARBA" id="ARBA00022970"/>
    </source>
</evidence>
<dbReference type="AlphaFoldDB" id="A0A4D8PYT8"/>
<dbReference type="InterPro" id="IPR028081">
    <property type="entry name" value="Leu-bd"/>
</dbReference>
<dbReference type="PANTHER" id="PTHR30483">
    <property type="entry name" value="LEUCINE-SPECIFIC-BINDING PROTEIN"/>
    <property type="match status" value="1"/>
</dbReference>
<evidence type="ECO:0000256" key="3">
    <source>
        <dbReference type="ARBA" id="ARBA00022729"/>
    </source>
</evidence>
<keyword evidence="7" id="KW-0614">Plasmid</keyword>
<dbReference type="KEGG" id="aare:D3093_31135"/>
<comment type="similarity">
    <text evidence="1">Belongs to the leucine-binding protein family.</text>
</comment>
<keyword evidence="2" id="KW-0813">Transport</keyword>
<evidence type="ECO:0000313" key="7">
    <source>
        <dbReference type="EMBL" id="QCN99709.1"/>
    </source>
</evidence>
<name>A0A4D8PYT8_9PROT</name>
<evidence type="ECO:0000256" key="2">
    <source>
        <dbReference type="ARBA" id="ARBA00022448"/>
    </source>
</evidence>
<feature type="chain" id="PRO_5020496381" evidence="5">
    <location>
        <begin position="28"/>
        <end position="385"/>
    </location>
</feature>
<dbReference type="InterPro" id="IPR051010">
    <property type="entry name" value="BCAA_transport"/>
</dbReference>
<dbReference type="InterPro" id="IPR000709">
    <property type="entry name" value="Leu_Ile_Val-bd"/>
</dbReference>
<dbReference type="PANTHER" id="PTHR30483:SF6">
    <property type="entry name" value="PERIPLASMIC BINDING PROTEIN OF ABC TRANSPORTER FOR NATURAL AMINO ACIDS"/>
    <property type="match status" value="1"/>
</dbReference>
<evidence type="ECO:0000256" key="1">
    <source>
        <dbReference type="ARBA" id="ARBA00010062"/>
    </source>
</evidence>
<dbReference type="SUPFAM" id="SSF53822">
    <property type="entry name" value="Periplasmic binding protein-like I"/>
    <property type="match status" value="1"/>
</dbReference>
<dbReference type="GO" id="GO:0006865">
    <property type="term" value="P:amino acid transport"/>
    <property type="evidence" value="ECO:0007669"/>
    <property type="project" value="UniProtKB-KW"/>
</dbReference>
<dbReference type="Gene3D" id="3.40.50.2300">
    <property type="match status" value="2"/>
</dbReference>
<evidence type="ECO:0000256" key="5">
    <source>
        <dbReference type="SAM" id="SignalP"/>
    </source>
</evidence>
<sequence length="385" mass="41128">MSKRTLFAALVLSSALSTAALSTTALAADPAVYKIGGIFAMTGASPHYGKVMSSGAQLAVDEINAQGGIDGIKLQLVVEDHKSGSAQAAVAGMNRLIDVEGVKAVLPSFSTVTLATMPIGDQKKVMMINGGGVSAQTVGTSPYMFNIRSMASDLAAGIAHRAAEQGAKKLAQIAIKSEFGDATIAATTKAWEGMGLKMVAAEQFQADAANIDTQVAKLRASQPDAIANWPTTPQAGLAVKRMRELGMKQPVYCMEWTAEDTKVAGKHAEGVEVVTDYFAATDENPWSKRFADAYKAKFGEMPDFYAANYYEGVYVIAELIRRAKAKGGDYYTGERLVQALWENPTFDSVYGKTLTFRKNGVAQKPVAVFRLENGEQKFVKFTSGE</sequence>
<dbReference type="RefSeq" id="WP_137118479.1">
    <property type="nucleotide sequence ID" value="NZ_CP032325.1"/>
</dbReference>
<organism evidence="7 8">
    <name type="scientific">Azospirillum argentinense</name>
    <dbReference type="NCBI Taxonomy" id="2970906"/>
    <lineage>
        <taxon>Bacteria</taxon>
        <taxon>Pseudomonadati</taxon>
        <taxon>Pseudomonadota</taxon>
        <taxon>Alphaproteobacteria</taxon>
        <taxon>Rhodospirillales</taxon>
        <taxon>Azospirillaceae</taxon>
        <taxon>Azospirillum</taxon>
    </lineage>
</organism>
<reference evidence="7 8" key="1">
    <citation type="submission" date="2018-09" db="EMBL/GenBank/DDBJ databases">
        <title>Whole genome based analysis of evolution and adaptive divergence in Indian and Brazilian strains of Azospirillum brasilense.</title>
        <authorList>
            <person name="Singh C."/>
            <person name="Tripathi A.K."/>
        </authorList>
    </citation>
    <scope>NUCLEOTIDE SEQUENCE [LARGE SCALE GENOMIC DNA]</scope>
    <source>
        <strain evidence="7 8">MTCC4035</strain>
        <plasmid evidence="7 8">p4</plasmid>
    </source>
</reference>
<geneLocation type="plasmid" evidence="7 8">
    <name>p4</name>
</geneLocation>
<keyword evidence="4" id="KW-0029">Amino-acid transport</keyword>
<evidence type="ECO:0000313" key="8">
    <source>
        <dbReference type="Proteomes" id="UP000298595"/>
    </source>
</evidence>
<evidence type="ECO:0000259" key="6">
    <source>
        <dbReference type="Pfam" id="PF13458"/>
    </source>
</evidence>
<dbReference type="Proteomes" id="UP000298595">
    <property type="component" value="Plasmid p4"/>
</dbReference>